<dbReference type="InterPro" id="IPR029058">
    <property type="entry name" value="AB_hydrolase_fold"/>
</dbReference>
<dbReference type="Proteomes" id="UP000283269">
    <property type="component" value="Unassembled WGS sequence"/>
</dbReference>
<evidence type="ECO:0000259" key="4">
    <source>
        <dbReference type="Pfam" id="PF01764"/>
    </source>
</evidence>
<evidence type="ECO:0000313" key="5">
    <source>
        <dbReference type="EMBL" id="PPQ86551.1"/>
    </source>
</evidence>
<evidence type="ECO:0000256" key="3">
    <source>
        <dbReference type="SAM" id="SignalP"/>
    </source>
</evidence>
<reference evidence="5 6" key="1">
    <citation type="journal article" date="2018" name="Evol. Lett.">
        <title>Horizontal gene cluster transfer increased hallucinogenic mushroom diversity.</title>
        <authorList>
            <person name="Reynolds H.T."/>
            <person name="Vijayakumar V."/>
            <person name="Gluck-Thaler E."/>
            <person name="Korotkin H.B."/>
            <person name="Matheny P.B."/>
            <person name="Slot J.C."/>
        </authorList>
    </citation>
    <scope>NUCLEOTIDE SEQUENCE [LARGE SCALE GENOMIC DNA]</scope>
    <source>
        <strain evidence="5 6">2631</strain>
    </source>
</reference>
<dbReference type="SUPFAM" id="SSF53474">
    <property type="entry name" value="alpha/beta-Hydrolases"/>
    <property type="match status" value="1"/>
</dbReference>
<dbReference type="OrthoDB" id="438440at2759"/>
<dbReference type="PANTHER" id="PTHR46640">
    <property type="entry name" value="TRIACYLGLYCEROL LIPASE, PUTATIVE (AFU_ORTHOLOGUE AFUA_6G06510)-RELATED"/>
    <property type="match status" value="1"/>
</dbReference>
<dbReference type="GO" id="GO:0006629">
    <property type="term" value="P:lipid metabolic process"/>
    <property type="evidence" value="ECO:0007669"/>
    <property type="project" value="InterPro"/>
</dbReference>
<comment type="caution">
    <text evidence="5">The sequence shown here is derived from an EMBL/GenBank/DDBJ whole genome shotgun (WGS) entry which is preliminary data.</text>
</comment>
<dbReference type="EMBL" id="NHYD01002463">
    <property type="protein sequence ID" value="PPQ86551.1"/>
    <property type="molecule type" value="Genomic_DNA"/>
</dbReference>
<dbReference type="InterPro" id="IPR002921">
    <property type="entry name" value="Fungal_lipase-type"/>
</dbReference>
<evidence type="ECO:0000313" key="6">
    <source>
        <dbReference type="Proteomes" id="UP000283269"/>
    </source>
</evidence>
<evidence type="ECO:0000256" key="2">
    <source>
        <dbReference type="ARBA" id="ARBA00022801"/>
    </source>
</evidence>
<dbReference type="CDD" id="cd00519">
    <property type="entry name" value="Lipase_3"/>
    <property type="match status" value="1"/>
</dbReference>
<protein>
    <recommendedName>
        <fullName evidence="4">Fungal lipase-type domain-containing protein</fullName>
    </recommendedName>
</protein>
<keyword evidence="2" id="KW-0378">Hydrolase</keyword>
<dbReference type="AlphaFoldDB" id="A0A409X754"/>
<feature type="signal peptide" evidence="3">
    <location>
        <begin position="1"/>
        <end position="19"/>
    </location>
</feature>
<organism evidence="5 6">
    <name type="scientific">Psilocybe cyanescens</name>
    <dbReference type="NCBI Taxonomy" id="93625"/>
    <lineage>
        <taxon>Eukaryota</taxon>
        <taxon>Fungi</taxon>
        <taxon>Dikarya</taxon>
        <taxon>Basidiomycota</taxon>
        <taxon>Agaricomycotina</taxon>
        <taxon>Agaricomycetes</taxon>
        <taxon>Agaricomycetidae</taxon>
        <taxon>Agaricales</taxon>
        <taxon>Agaricineae</taxon>
        <taxon>Strophariaceae</taxon>
        <taxon>Psilocybe</taxon>
    </lineage>
</organism>
<evidence type="ECO:0000256" key="1">
    <source>
        <dbReference type="ARBA" id="ARBA00022729"/>
    </source>
</evidence>
<sequence length="282" mass="30227">MRVFAPLVTLSSVILAAVASPLNVENFIERRDIPQDAVSAYAHACPKPNGNTLVLQFSQNLTDTQGFIARDDNKKEIVVSLRGSESFTDALTDINILLVPFVSPGVKAPFGSAAHAGFLIARTPSQTNRFLANRWNSVARLVISTVKAQLDAHPGYTIASTGHSLGGALSSLAGISLKQNFPGSTVRMFTYGQPRTFNPIGASFINSQFGDQAFRSVHTTDGVPTIIPRILGYRHHGIEYFQTPDPATPATTKKCAADGEDPTCSDSIPSQGLDDAHRIFCA</sequence>
<name>A0A409X754_PSICY</name>
<dbReference type="PANTHER" id="PTHR46640:SF1">
    <property type="entry name" value="FUNGAL LIPASE-LIKE DOMAIN-CONTAINING PROTEIN-RELATED"/>
    <property type="match status" value="1"/>
</dbReference>
<accession>A0A409X754</accession>
<dbReference type="GO" id="GO:0016787">
    <property type="term" value="F:hydrolase activity"/>
    <property type="evidence" value="ECO:0007669"/>
    <property type="project" value="UniProtKB-KW"/>
</dbReference>
<dbReference type="Pfam" id="PF01764">
    <property type="entry name" value="Lipase_3"/>
    <property type="match status" value="1"/>
</dbReference>
<feature type="chain" id="PRO_5019108272" description="Fungal lipase-type domain-containing protein" evidence="3">
    <location>
        <begin position="20"/>
        <end position="282"/>
    </location>
</feature>
<feature type="domain" description="Fungal lipase-type" evidence="4">
    <location>
        <begin position="78"/>
        <end position="228"/>
    </location>
</feature>
<dbReference type="Gene3D" id="3.40.50.1820">
    <property type="entry name" value="alpha/beta hydrolase"/>
    <property type="match status" value="1"/>
</dbReference>
<proteinExistence type="predicted"/>
<keyword evidence="6" id="KW-1185">Reference proteome</keyword>
<keyword evidence="1 3" id="KW-0732">Signal</keyword>
<gene>
    <name evidence="5" type="ORF">CVT25_007209</name>
</gene>
<dbReference type="InParanoid" id="A0A409X754"/>
<dbReference type="InterPro" id="IPR051299">
    <property type="entry name" value="AB_hydrolase_lip/est"/>
</dbReference>